<feature type="transmembrane region" description="Helical" evidence="1">
    <location>
        <begin position="12"/>
        <end position="31"/>
    </location>
</feature>
<name>A0A511ZJ09_9BACI</name>
<evidence type="ECO:0000313" key="3">
    <source>
        <dbReference type="Proteomes" id="UP000321558"/>
    </source>
</evidence>
<feature type="transmembrane region" description="Helical" evidence="1">
    <location>
        <begin position="179"/>
        <end position="204"/>
    </location>
</feature>
<feature type="transmembrane region" description="Helical" evidence="1">
    <location>
        <begin position="146"/>
        <end position="167"/>
    </location>
</feature>
<keyword evidence="1" id="KW-0472">Membrane</keyword>
<comment type="caution">
    <text evidence="2">The sequence shown here is derived from an EMBL/GenBank/DDBJ whole genome shotgun (WGS) entry which is preliminary data.</text>
</comment>
<dbReference type="Pfam" id="PF09546">
    <property type="entry name" value="Spore_III_AE"/>
    <property type="match status" value="1"/>
</dbReference>
<feature type="transmembrane region" description="Helical" evidence="1">
    <location>
        <begin position="216"/>
        <end position="239"/>
    </location>
</feature>
<protein>
    <submittedName>
        <fullName evidence="2">Stage III sporulation protein AE</fullName>
    </submittedName>
</protein>
<keyword evidence="1" id="KW-0812">Transmembrane</keyword>
<keyword evidence="1" id="KW-1133">Transmembrane helix</keyword>
<dbReference type="STRING" id="582851.GCA_900162665_00598"/>
<keyword evidence="3" id="KW-1185">Reference proteome</keyword>
<gene>
    <name evidence="2" type="primary">spoIIIAE</name>
    <name evidence="2" type="ORF">OSO01_21590</name>
</gene>
<dbReference type="NCBIfam" id="TIGR02829">
    <property type="entry name" value="spore_III_AE"/>
    <property type="match status" value="1"/>
</dbReference>
<feature type="transmembrane region" description="Helical" evidence="1">
    <location>
        <begin position="370"/>
        <end position="398"/>
    </location>
</feature>
<dbReference type="InterPro" id="IPR014194">
    <property type="entry name" value="Spore_III_AE"/>
</dbReference>
<accession>A0A511ZJ09</accession>
<dbReference type="Proteomes" id="UP000321558">
    <property type="component" value="Unassembled WGS sequence"/>
</dbReference>
<dbReference type="EMBL" id="BJYM01000008">
    <property type="protein sequence ID" value="GEN87420.1"/>
    <property type="molecule type" value="Genomic_DNA"/>
</dbReference>
<feature type="transmembrane region" description="Helical" evidence="1">
    <location>
        <begin position="325"/>
        <end position="350"/>
    </location>
</feature>
<sequence>MCIRPAKLLQTICMLFIFFIAVQGIPIVAAAEDNPVEDPITAEEEETLQNTLLDEISLDEIQSYWDELITEYGDNLPDLQKISIYEWIKNGDSISIQDILLYFLRYLLHELIINGKLLGTLLMLTLFAVVLQSIQSAFEQTTVSKVAYFVVFLVLLFIVLNSFYLATSYTKEAIDTMQSFMIALLPLVLGMMASFGSVISVSFFHPVIIFFIHFSGVFISTFILPLLFLSAMLVIISSLNSHYKVTHLANLFRNVAVGSLGIFLTIFLGVISVQGTATAIQDGVAIKTAKFVTGNFIPVLGRTFTDAADTILSASLILKNAVGMIGLFIILFIVAFPALKVGVIAIIYKLAAAILQPLGGGPIVQCLNTVSTYILFILACLLAVSLMFLLGIVIIVAASNLTVLLR</sequence>
<proteinExistence type="predicted"/>
<evidence type="ECO:0000313" key="2">
    <source>
        <dbReference type="EMBL" id="GEN87420.1"/>
    </source>
</evidence>
<reference evidence="2 3" key="1">
    <citation type="submission" date="2019-07" db="EMBL/GenBank/DDBJ databases">
        <title>Whole genome shotgun sequence of Oceanobacillus sojae NBRC 105379.</title>
        <authorList>
            <person name="Hosoyama A."/>
            <person name="Uohara A."/>
            <person name="Ohji S."/>
            <person name="Ichikawa N."/>
        </authorList>
    </citation>
    <scope>NUCLEOTIDE SEQUENCE [LARGE SCALE GENOMIC DNA]</scope>
    <source>
        <strain evidence="2 3">NBRC 105379</strain>
    </source>
</reference>
<evidence type="ECO:0000256" key="1">
    <source>
        <dbReference type="SAM" id="Phobius"/>
    </source>
</evidence>
<feature type="transmembrane region" description="Helical" evidence="1">
    <location>
        <begin position="111"/>
        <end position="134"/>
    </location>
</feature>
<organism evidence="2 3">
    <name type="scientific">Oceanobacillus sojae</name>
    <dbReference type="NCBI Taxonomy" id="582851"/>
    <lineage>
        <taxon>Bacteria</taxon>
        <taxon>Bacillati</taxon>
        <taxon>Bacillota</taxon>
        <taxon>Bacilli</taxon>
        <taxon>Bacillales</taxon>
        <taxon>Bacillaceae</taxon>
        <taxon>Oceanobacillus</taxon>
    </lineage>
</organism>
<dbReference type="AlphaFoldDB" id="A0A511ZJ09"/>
<feature type="transmembrane region" description="Helical" evidence="1">
    <location>
        <begin position="251"/>
        <end position="271"/>
    </location>
</feature>